<proteinExistence type="predicted"/>
<dbReference type="Proteomes" id="UP000176576">
    <property type="component" value="Unassembled WGS sequence"/>
</dbReference>
<accession>A0A1G2G4K4</accession>
<dbReference type="EMBL" id="MHNN01000023">
    <property type="protein sequence ID" value="OGZ45183.1"/>
    <property type="molecule type" value="Genomic_DNA"/>
</dbReference>
<evidence type="ECO:0000313" key="2">
    <source>
        <dbReference type="Proteomes" id="UP000176576"/>
    </source>
</evidence>
<dbReference type="AlphaFoldDB" id="A0A1G2G4K4"/>
<gene>
    <name evidence="1" type="ORF">A3J54_03600</name>
</gene>
<evidence type="ECO:0000313" key="1">
    <source>
        <dbReference type="EMBL" id="OGZ45183.1"/>
    </source>
</evidence>
<sequence length="155" mass="18055">MQKIRSAARKEITNLSPSELKLVGIALYWAEGYKMTKKVNGRDVTNHPVSFVNSDPALIALFLRFLRDICKVEENRITASIRIYEHMNEEELLKFWHKITNVALKKFQKTYYGVSKSSQHKRPFNRLQYGTLAVRVNDTNLFHKIMGWIEGLALK</sequence>
<name>A0A1G2G4K4_9BACT</name>
<protein>
    <submittedName>
        <fullName evidence="1">Uncharacterized protein</fullName>
    </submittedName>
</protein>
<dbReference type="STRING" id="1802117.A3J54_03600"/>
<organism evidence="1 2">
    <name type="scientific">Candidatus Ryanbacteria bacterium RIFCSPHIGHO2_02_FULL_45_13b</name>
    <dbReference type="NCBI Taxonomy" id="1802117"/>
    <lineage>
        <taxon>Bacteria</taxon>
        <taxon>Candidatus Ryaniibacteriota</taxon>
    </lineage>
</organism>
<reference evidence="1 2" key="1">
    <citation type="journal article" date="2016" name="Nat. Commun.">
        <title>Thousands of microbial genomes shed light on interconnected biogeochemical processes in an aquifer system.</title>
        <authorList>
            <person name="Anantharaman K."/>
            <person name="Brown C.T."/>
            <person name="Hug L.A."/>
            <person name="Sharon I."/>
            <person name="Castelle C.J."/>
            <person name="Probst A.J."/>
            <person name="Thomas B.C."/>
            <person name="Singh A."/>
            <person name="Wilkins M.J."/>
            <person name="Karaoz U."/>
            <person name="Brodie E.L."/>
            <person name="Williams K.H."/>
            <person name="Hubbard S.S."/>
            <person name="Banfield J.F."/>
        </authorList>
    </citation>
    <scope>NUCLEOTIDE SEQUENCE [LARGE SCALE GENOMIC DNA]</scope>
</reference>
<comment type="caution">
    <text evidence="1">The sequence shown here is derived from an EMBL/GenBank/DDBJ whole genome shotgun (WGS) entry which is preliminary data.</text>
</comment>